<dbReference type="EMBL" id="JAEUBG010004679">
    <property type="protein sequence ID" value="KAH3680721.1"/>
    <property type="molecule type" value="Genomic_DNA"/>
</dbReference>
<evidence type="ECO:0000313" key="3">
    <source>
        <dbReference type="Proteomes" id="UP000774326"/>
    </source>
</evidence>
<dbReference type="OrthoDB" id="9932926at2759"/>
<dbReference type="Proteomes" id="UP000774326">
    <property type="component" value="Unassembled WGS sequence"/>
</dbReference>
<feature type="compositionally biased region" description="Basic and acidic residues" evidence="1">
    <location>
        <begin position="7"/>
        <end position="31"/>
    </location>
</feature>
<proteinExistence type="predicted"/>
<dbReference type="AlphaFoldDB" id="A0A9P8TJL9"/>
<name>A0A9P8TJL9_WICPI</name>
<feature type="region of interest" description="Disordered" evidence="1">
    <location>
        <begin position="1"/>
        <end position="44"/>
    </location>
</feature>
<evidence type="ECO:0000256" key="1">
    <source>
        <dbReference type="SAM" id="MobiDB-lite"/>
    </source>
</evidence>
<evidence type="ECO:0000313" key="2">
    <source>
        <dbReference type="EMBL" id="KAH3680721.1"/>
    </source>
</evidence>
<organism evidence="2 3">
    <name type="scientific">Wickerhamomyces pijperi</name>
    <name type="common">Yeast</name>
    <name type="synonym">Pichia pijperi</name>
    <dbReference type="NCBI Taxonomy" id="599730"/>
    <lineage>
        <taxon>Eukaryota</taxon>
        <taxon>Fungi</taxon>
        <taxon>Dikarya</taxon>
        <taxon>Ascomycota</taxon>
        <taxon>Saccharomycotina</taxon>
        <taxon>Saccharomycetes</taxon>
        <taxon>Phaffomycetales</taxon>
        <taxon>Wickerhamomycetaceae</taxon>
        <taxon>Wickerhamomyces</taxon>
    </lineage>
</organism>
<feature type="non-terminal residue" evidence="2">
    <location>
        <position position="70"/>
    </location>
</feature>
<reference evidence="2" key="1">
    <citation type="journal article" date="2021" name="Open Biol.">
        <title>Shared evolutionary footprints suggest mitochondrial oxidative damage underlies multiple complex I losses in fungi.</title>
        <authorList>
            <person name="Schikora-Tamarit M.A."/>
            <person name="Marcet-Houben M."/>
            <person name="Nosek J."/>
            <person name="Gabaldon T."/>
        </authorList>
    </citation>
    <scope>NUCLEOTIDE SEQUENCE</scope>
    <source>
        <strain evidence="2">CBS2887</strain>
    </source>
</reference>
<reference evidence="2" key="2">
    <citation type="submission" date="2021-01" db="EMBL/GenBank/DDBJ databases">
        <authorList>
            <person name="Schikora-Tamarit M.A."/>
        </authorList>
    </citation>
    <scope>NUCLEOTIDE SEQUENCE</scope>
    <source>
        <strain evidence="2">CBS2887</strain>
    </source>
</reference>
<keyword evidence="3" id="KW-1185">Reference proteome</keyword>
<sequence length="70" mass="7779">ATIQQDKPIKDEVEAMEPVKEKDTPVEDTQARKSVSNSFDDDDDIEELLRAVEKEQPAESSTSTANKDSV</sequence>
<gene>
    <name evidence="2" type="ORF">WICPIJ_008136</name>
</gene>
<comment type="caution">
    <text evidence="2">The sequence shown here is derived from an EMBL/GenBank/DDBJ whole genome shotgun (WGS) entry which is preliminary data.</text>
</comment>
<accession>A0A9P8TJL9</accession>
<feature type="non-terminal residue" evidence="2">
    <location>
        <position position="1"/>
    </location>
</feature>
<protein>
    <submittedName>
        <fullName evidence="2">Uncharacterized protein</fullName>
    </submittedName>
</protein>